<dbReference type="Pfam" id="PF13115">
    <property type="entry name" value="YtkA"/>
    <property type="match status" value="1"/>
</dbReference>
<accession>A0A558ARU7</accession>
<organism evidence="3 4">
    <name type="scientific">Salinicoccus cyprini</name>
    <dbReference type="NCBI Taxonomy" id="2493691"/>
    <lineage>
        <taxon>Bacteria</taxon>
        <taxon>Bacillati</taxon>
        <taxon>Bacillota</taxon>
        <taxon>Bacilli</taxon>
        <taxon>Bacillales</taxon>
        <taxon>Staphylococcaceae</taxon>
        <taxon>Salinicoccus</taxon>
    </lineage>
</organism>
<comment type="caution">
    <text evidence="3">The sequence shown here is derived from an EMBL/GenBank/DDBJ whole genome shotgun (WGS) entry which is preliminary data.</text>
</comment>
<reference evidence="3 4" key="1">
    <citation type="submission" date="2019-07" db="EMBL/GenBank/DDBJ databases">
        <title>Salinicoccus cyprini sp. nov., isolated from gastro-intestinal tract of mirror carp, Cyprinus carpio var. specularis, collected from Gobind Sagar Reservoir, Himachal Pradesh, India.</title>
        <authorList>
            <person name="Talwar C."/>
            <person name="Singh A.K."/>
            <person name="Lal R."/>
            <person name="Negi R.K."/>
        </authorList>
    </citation>
    <scope>NUCLEOTIDE SEQUENCE [LARGE SCALE GENOMIC DNA]</scope>
    <source>
        <strain evidence="3 4">CT19</strain>
    </source>
</reference>
<dbReference type="PROSITE" id="PS51257">
    <property type="entry name" value="PROKAR_LIPOPROTEIN"/>
    <property type="match status" value="1"/>
</dbReference>
<gene>
    <name evidence="3" type="ORF">FO441_10675</name>
</gene>
<dbReference type="OrthoDB" id="2679563at2"/>
<protein>
    <recommendedName>
        <fullName evidence="2">YtkA-like domain-containing protein</fullName>
    </recommendedName>
</protein>
<dbReference type="AlphaFoldDB" id="A0A558ARU7"/>
<name>A0A558ARU7_9STAP</name>
<evidence type="ECO:0000313" key="4">
    <source>
        <dbReference type="Proteomes" id="UP000315103"/>
    </source>
</evidence>
<keyword evidence="4" id="KW-1185">Reference proteome</keyword>
<evidence type="ECO:0000259" key="2">
    <source>
        <dbReference type="Pfam" id="PF13115"/>
    </source>
</evidence>
<keyword evidence="1" id="KW-0732">Signal</keyword>
<sequence>MYRLLFAIFATALLTACGSVSSETHEKYTDIPEISVTMDARGIPDAAEDQPLFIEVNKDGKNVDTADVSVEVWNAAEDPSTSTTYSATRREDGIYVAPIDIEMTGLYLAKAHVSTGEIKATPLQYFMVGHLSANEFDLLEELVPGENNAVGGHH</sequence>
<dbReference type="EMBL" id="VMSJ01000005">
    <property type="protein sequence ID" value="TVT26956.1"/>
    <property type="molecule type" value="Genomic_DNA"/>
</dbReference>
<dbReference type="RefSeq" id="WP_145289840.1">
    <property type="nucleotide sequence ID" value="NZ_VMSJ01000005.1"/>
</dbReference>
<feature type="signal peptide" evidence="1">
    <location>
        <begin position="1"/>
        <end position="22"/>
    </location>
</feature>
<proteinExistence type="predicted"/>
<feature type="domain" description="YtkA-like" evidence="2">
    <location>
        <begin position="48"/>
        <end position="108"/>
    </location>
</feature>
<dbReference type="InterPro" id="IPR032693">
    <property type="entry name" value="YtkA-like_dom"/>
</dbReference>
<evidence type="ECO:0000256" key="1">
    <source>
        <dbReference type="SAM" id="SignalP"/>
    </source>
</evidence>
<feature type="chain" id="PRO_5022195539" description="YtkA-like domain-containing protein" evidence="1">
    <location>
        <begin position="23"/>
        <end position="154"/>
    </location>
</feature>
<evidence type="ECO:0000313" key="3">
    <source>
        <dbReference type="EMBL" id="TVT26956.1"/>
    </source>
</evidence>
<dbReference type="Proteomes" id="UP000315103">
    <property type="component" value="Unassembled WGS sequence"/>
</dbReference>